<dbReference type="Gene3D" id="2.60.40.1120">
    <property type="entry name" value="Carboxypeptidase-like, regulatory domain"/>
    <property type="match status" value="1"/>
</dbReference>
<protein>
    <submittedName>
        <fullName evidence="3">TonB-dependent Receptor</fullName>
    </submittedName>
</protein>
<dbReference type="Pfam" id="PF13715">
    <property type="entry name" value="CarbopepD_reg_2"/>
    <property type="match status" value="1"/>
</dbReference>
<evidence type="ECO:0000256" key="1">
    <source>
        <dbReference type="SAM" id="SignalP"/>
    </source>
</evidence>
<gene>
    <name evidence="3" type="ORF">W5A_04434</name>
</gene>
<dbReference type="OrthoDB" id="603275at2"/>
<dbReference type="Proteomes" id="UP000005938">
    <property type="component" value="Unassembled WGS sequence"/>
</dbReference>
<sequence length="929" mass="104105">MAKKILFLALFFASIVQAQEYKIIGSVVDKTTKQPLEAATIYAESLSDSALISYTISNQKGTFDLALRTKAPKVNLAISFTGYSTLRKEITLKGSTINMGVLGLDIESITLEGVSVVADRAPIIVKKDTLEFNAESFKTRPDANVEDLIKLLPGAQVDSDGKITVNGKEVNRVLVNGKEFFGSDPKIATKNLPKDIVDKIQVTDTKSETERFTGRQSTSDTQTLNITIKKDKNKGYMGRITAGYGTDERYQLSGVANYFNDKQRFSILAGGNNINSAGFSFDEVFDAVGRRGQGVSFNSRGSFNIGGMNFGGGQGITTSYNVGGNYADELSDKTEITADYFFASSETYNDSKTERENILPDRRFFTNSESHSDGGSDSHRANARLIFQLDSMTRLTVSPNFNTSLGDSRNVRTEVSIDEDGNVINDASTNNNSLNDRKSFSNDVNLIRKLNSKGNYLKFGFSNDNSRTDGTSKLLSENNVYGNNPSTLIRDQVTKTDNQSDSWNANVEWRQALIGKLFLDLGYSFDNSLRSDSRIVNDYDNVTGEYSSFNQALSSDFRFKSMQHSPSAGFNYEGEKLSVGLGSRMVNTRLSNNDYIQLVDFEKDFNNVLFNANVRYRLDRGKSFSTNYRSSANVPSVSQLQPIENISNPLNIIVGNPDLKPTISHNFFMNYNNFDFRTRSGIFMFGSFNFDNDRITNTTITDENFLRRTTYTNVNGNYSGNIGGHFNKQYKSEEGVMYRFRIGGNASLNNNISFNNNVKFTSKTFNYAPNVGLTFNYKEQFEINPGYSVGFNKTTYSLDRFEDINFMTHTFEVRATTYWPKNVVWGNDITYNYNGSVSDNFDKSAIFWNMSLGLKLWNDKGNLKLIAYDLLDQNINTRRTATEDYIQDTQGTVLKRYFMASFTFKFDQFGGKRPGGGRGPGGSMRMMHM</sequence>
<dbReference type="InterPro" id="IPR008969">
    <property type="entry name" value="CarboxyPept-like_regulatory"/>
</dbReference>
<keyword evidence="1" id="KW-0732">Signal</keyword>
<dbReference type="SUPFAM" id="SSF56935">
    <property type="entry name" value="Porins"/>
    <property type="match status" value="1"/>
</dbReference>
<dbReference type="STRING" id="946077.W5A_04434"/>
<dbReference type="AlphaFoldDB" id="I0WIE7"/>
<evidence type="ECO:0000259" key="2">
    <source>
        <dbReference type="Pfam" id="PF14905"/>
    </source>
</evidence>
<dbReference type="eggNOG" id="COG1629">
    <property type="taxonomic scope" value="Bacteria"/>
</dbReference>
<dbReference type="Pfam" id="PF14905">
    <property type="entry name" value="OMP_b-brl_3"/>
    <property type="match status" value="1"/>
</dbReference>
<feature type="chain" id="PRO_5003635310" evidence="1">
    <location>
        <begin position="19"/>
        <end position="929"/>
    </location>
</feature>
<evidence type="ECO:0000313" key="4">
    <source>
        <dbReference type="Proteomes" id="UP000005938"/>
    </source>
</evidence>
<proteinExistence type="predicted"/>
<dbReference type="RefSeq" id="WP_008237847.1">
    <property type="nucleotide sequence ID" value="NZ_AJJU01000003.1"/>
</dbReference>
<dbReference type="InterPro" id="IPR041700">
    <property type="entry name" value="OMP_b-brl_3"/>
</dbReference>
<keyword evidence="4" id="KW-1185">Reference proteome</keyword>
<reference evidence="3 4" key="1">
    <citation type="journal article" date="2012" name="J. Bacteriol.">
        <title>Genome Sequence of the Halotolerant Bacterium Imtechella halotolerans K1T.</title>
        <authorList>
            <person name="Kumar S."/>
            <person name="Vikram S."/>
            <person name="Subramanian S."/>
            <person name="Raghava G.P."/>
            <person name="Pinnaka A.K."/>
        </authorList>
    </citation>
    <scope>NUCLEOTIDE SEQUENCE [LARGE SCALE GENOMIC DNA]</scope>
    <source>
        <strain evidence="3 4">K1</strain>
    </source>
</reference>
<comment type="caution">
    <text evidence="3">The sequence shown here is derived from an EMBL/GenBank/DDBJ whole genome shotgun (WGS) entry which is preliminary data.</text>
</comment>
<dbReference type="EMBL" id="AJJU01000003">
    <property type="protein sequence ID" value="EID76163.1"/>
    <property type="molecule type" value="Genomic_DNA"/>
</dbReference>
<dbReference type="SUPFAM" id="SSF49464">
    <property type="entry name" value="Carboxypeptidase regulatory domain-like"/>
    <property type="match status" value="1"/>
</dbReference>
<dbReference type="PATRIC" id="fig|946077.3.peg.903"/>
<name>I0WIE7_9FLAO</name>
<feature type="domain" description="Outer membrane protein beta-barrel" evidence="2">
    <location>
        <begin position="448"/>
        <end position="789"/>
    </location>
</feature>
<feature type="signal peptide" evidence="1">
    <location>
        <begin position="1"/>
        <end position="18"/>
    </location>
</feature>
<evidence type="ECO:0000313" key="3">
    <source>
        <dbReference type="EMBL" id="EID76163.1"/>
    </source>
</evidence>
<organism evidence="3 4">
    <name type="scientific">Imtechella halotolerans K1</name>
    <dbReference type="NCBI Taxonomy" id="946077"/>
    <lineage>
        <taxon>Bacteria</taxon>
        <taxon>Pseudomonadati</taxon>
        <taxon>Bacteroidota</taxon>
        <taxon>Flavobacteriia</taxon>
        <taxon>Flavobacteriales</taxon>
        <taxon>Flavobacteriaceae</taxon>
        <taxon>Imtechella</taxon>
    </lineage>
</organism>
<accession>I0WIE7</accession>
<keyword evidence="3" id="KW-0675">Receptor</keyword>